<keyword evidence="2" id="KW-1185">Reference proteome</keyword>
<accession>A0A9X0XE50</accession>
<dbReference type="InterPro" id="IPR049708">
    <property type="entry name" value="PP0621-like"/>
</dbReference>
<evidence type="ECO:0008006" key="3">
    <source>
        <dbReference type="Google" id="ProtNLM"/>
    </source>
</evidence>
<proteinExistence type="predicted"/>
<dbReference type="AlphaFoldDB" id="A0A9X0XE50"/>
<gene>
    <name evidence="1" type="ORF">JI742_04615</name>
</gene>
<dbReference type="NCBIfam" id="NF041023">
    <property type="entry name" value="PP0621_fam"/>
    <property type="match status" value="1"/>
</dbReference>
<sequence length="85" mass="9116">MGVFLRVLLVVGAVLLVIKLLKSRRKPPEPPPPAPAARPAVKSPAEIVACAHCALRLPQAEAVQAGDGRYFCGEAHRRAAEQRLD</sequence>
<name>A0A9X0XE50_9BURK</name>
<dbReference type="RefSeq" id="WP_201824363.1">
    <property type="nucleotide sequence ID" value="NZ_JAERRA010000001.1"/>
</dbReference>
<dbReference type="Proteomes" id="UP000643207">
    <property type="component" value="Unassembled WGS sequence"/>
</dbReference>
<protein>
    <recommendedName>
        <fullName evidence="3">Preprotein translocase subunit YajC</fullName>
    </recommendedName>
</protein>
<evidence type="ECO:0000313" key="2">
    <source>
        <dbReference type="Proteomes" id="UP000643207"/>
    </source>
</evidence>
<dbReference type="EMBL" id="JAERRA010000001">
    <property type="protein sequence ID" value="MBL0719167.1"/>
    <property type="molecule type" value="Genomic_DNA"/>
</dbReference>
<comment type="caution">
    <text evidence="1">The sequence shown here is derived from an EMBL/GenBank/DDBJ whole genome shotgun (WGS) entry which is preliminary data.</text>
</comment>
<evidence type="ECO:0000313" key="1">
    <source>
        <dbReference type="EMBL" id="MBL0719167.1"/>
    </source>
</evidence>
<reference evidence="1 2" key="1">
    <citation type="submission" date="2021-01" db="EMBL/GenBank/DDBJ databases">
        <title>Piscinibacter sp. Jin2 Genome sequencing and assembly.</title>
        <authorList>
            <person name="Kim I."/>
        </authorList>
    </citation>
    <scope>NUCLEOTIDE SEQUENCE [LARGE SCALE GENOMIC DNA]</scope>
    <source>
        <strain evidence="1 2">Jin2</strain>
    </source>
</reference>
<organism evidence="1 2">
    <name type="scientific">Aquariibacter lacus</name>
    <dbReference type="NCBI Taxonomy" id="2801332"/>
    <lineage>
        <taxon>Bacteria</taxon>
        <taxon>Pseudomonadati</taxon>
        <taxon>Pseudomonadota</taxon>
        <taxon>Betaproteobacteria</taxon>
        <taxon>Burkholderiales</taxon>
        <taxon>Sphaerotilaceae</taxon>
        <taxon>Aquariibacter</taxon>
    </lineage>
</organism>